<organism evidence="1 2">
    <name type="scientific">Portunus trituberculatus</name>
    <name type="common">Swimming crab</name>
    <name type="synonym">Neptunus trituberculatus</name>
    <dbReference type="NCBI Taxonomy" id="210409"/>
    <lineage>
        <taxon>Eukaryota</taxon>
        <taxon>Metazoa</taxon>
        <taxon>Ecdysozoa</taxon>
        <taxon>Arthropoda</taxon>
        <taxon>Crustacea</taxon>
        <taxon>Multicrustacea</taxon>
        <taxon>Malacostraca</taxon>
        <taxon>Eumalacostraca</taxon>
        <taxon>Eucarida</taxon>
        <taxon>Decapoda</taxon>
        <taxon>Pleocyemata</taxon>
        <taxon>Brachyura</taxon>
        <taxon>Eubrachyura</taxon>
        <taxon>Portunoidea</taxon>
        <taxon>Portunidae</taxon>
        <taxon>Portuninae</taxon>
        <taxon>Portunus</taxon>
    </lineage>
</organism>
<gene>
    <name evidence="1" type="ORF">E2C01_102587</name>
</gene>
<name>A0A5B7KHP3_PORTR</name>
<sequence length="60" mass="6508">MTCVRDGYARREIALVATIAIALVDSGGDGYLLMSAATRKRDFPHPPADAKLNEAFDDKL</sequence>
<dbReference type="AlphaFoldDB" id="A0A5B7KHP3"/>
<evidence type="ECO:0000313" key="2">
    <source>
        <dbReference type="Proteomes" id="UP000324222"/>
    </source>
</evidence>
<comment type="caution">
    <text evidence="1">The sequence shown here is derived from an EMBL/GenBank/DDBJ whole genome shotgun (WGS) entry which is preliminary data.</text>
</comment>
<dbReference type="Proteomes" id="UP000324222">
    <property type="component" value="Unassembled WGS sequence"/>
</dbReference>
<dbReference type="EMBL" id="VSRR010152864">
    <property type="protein sequence ID" value="MPD06760.1"/>
    <property type="molecule type" value="Genomic_DNA"/>
</dbReference>
<proteinExistence type="predicted"/>
<reference evidence="1 2" key="1">
    <citation type="submission" date="2019-05" db="EMBL/GenBank/DDBJ databases">
        <title>Another draft genome of Portunus trituberculatus and its Hox gene families provides insights of decapod evolution.</title>
        <authorList>
            <person name="Jeong J.-H."/>
            <person name="Song I."/>
            <person name="Kim S."/>
            <person name="Choi T."/>
            <person name="Kim D."/>
            <person name="Ryu S."/>
            <person name="Kim W."/>
        </authorList>
    </citation>
    <scope>NUCLEOTIDE SEQUENCE [LARGE SCALE GENOMIC DNA]</scope>
    <source>
        <tissue evidence="1">Muscle</tissue>
    </source>
</reference>
<keyword evidence="2" id="KW-1185">Reference proteome</keyword>
<dbReference type="OrthoDB" id="424834at2759"/>
<accession>A0A5B7KHP3</accession>
<protein>
    <submittedName>
        <fullName evidence="1">Uncharacterized protein</fullName>
    </submittedName>
</protein>
<evidence type="ECO:0000313" key="1">
    <source>
        <dbReference type="EMBL" id="MPD06760.1"/>
    </source>
</evidence>